<keyword evidence="4" id="KW-1185">Reference proteome</keyword>
<proteinExistence type="predicted"/>
<dbReference type="PANTHER" id="PTHR45784:SF3">
    <property type="entry name" value="C-TYPE LECTIN DOMAIN FAMILY 4 MEMBER K-LIKE-RELATED"/>
    <property type="match status" value="1"/>
</dbReference>
<feature type="domain" description="C-type lectin" evidence="2">
    <location>
        <begin position="1"/>
        <end position="127"/>
    </location>
</feature>
<dbReference type="PANTHER" id="PTHR45784">
    <property type="entry name" value="C-TYPE LECTIN DOMAIN FAMILY 20 MEMBER A-RELATED"/>
    <property type="match status" value="1"/>
</dbReference>
<dbReference type="PROSITE" id="PS00615">
    <property type="entry name" value="C_TYPE_LECTIN_1"/>
    <property type="match status" value="2"/>
</dbReference>
<accession>A0A087XZP7</accession>
<dbReference type="InterPro" id="IPR001304">
    <property type="entry name" value="C-type_lectin-like"/>
</dbReference>
<reference evidence="4" key="1">
    <citation type="submission" date="2013-10" db="EMBL/GenBank/DDBJ databases">
        <authorList>
            <person name="Schartl M."/>
            <person name="Warren W."/>
        </authorList>
    </citation>
    <scope>NUCLEOTIDE SEQUENCE [LARGE SCALE GENOMIC DNA]</scope>
    <source>
        <strain evidence="4">female</strain>
    </source>
</reference>
<organism evidence="3 4">
    <name type="scientific">Poecilia formosa</name>
    <name type="common">Amazon molly</name>
    <name type="synonym">Limia formosa</name>
    <dbReference type="NCBI Taxonomy" id="48698"/>
    <lineage>
        <taxon>Eukaryota</taxon>
        <taxon>Metazoa</taxon>
        <taxon>Chordata</taxon>
        <taxon>Craniata</taxon>
        <taxon>Vertebrata</taxon>
        <taxon>Euteleostomi</taxon>
        <taxon>Actinopterygii</taxon>
        <taxon>Neopterygii</taxon>
        <taxon>Teleostei</taxon>
        <taxon>Neoteleostei</taxon>
        <taxon>Acanthomorphata</taxon>
        <taxon>Ovalentaria</taxon>
        <taxon>Atherinomorphae</taxon>
        <taxon>Cyprinodontiformes</taxon>
        <taxon>Poeciliidae</taxon>
        <taxon>Poeciliinae</taxon>
        <taxon>Poecilia</taxon>
    </lineage>
</organism>
<dbReference type="EMBL" id="AYCK01022690">
    <property type="status" value="NOT_ANNOTATED_CDS"/>
    <property type="molecule type" value="Genomic_DNA"/>
</dbReference>
<dbReference type="Ensembl" id="ENSPFOT00000011266.1">
    <property type="protein sequence ID" value="ENSPFOP00000011250.1"/>
    <property type="gene ID" value="ENSPFOG00000011271.1"/>
</dbReference>
<dbReference type="Pfam" id="PF00059">
    <property type="entry name" value="Lectin_C"/>
    <property type="match status" value="4"/>
</dbReference>
<dbReference type="InterPro" id="IPR016186">
    <property type="entry name" value="C-type_lectin-like/link_sf"/>
</dbReference>
<keyword evidence="1" id="KW-1015">Disulfide bond</keyword>
<dbReference type="GeneTree" id="ENSGT01100000263473"/>
<evidence type="ECO:0000259" key="2">
    <source>
        <dbReference type="PROSITE" id="PS50041"/>
    </source>
</evidence>
<dbReference type="SMART" id="SM00034">
    <property type="entry name" value="CLECT"/>
    <property type="match status" value="4"/>
</dbReference>
<evidence type="ECO:0000256" key="1">
    <source>
        <dbReference type="ARBA" id="ARBA00023157"/>
    </source>
</evidence>
<dbReference type="Proteomes" id="UP000028760">
    <property type="component" value="Unassembled WGS sequence"/>
</dbReference>
<dbReference type="eggNOG" id="KOG4297">
    <property type="taxonomic scope" value="Eukaryota"/>
</dbReference>
<dbReference type="OMA" id="WMSTERC"/>
<evidence type="ECO:0000313" key="4">
    <source>
        <dbReference type="Proteomes" id="UP000028760"/>
    </source>
</evidence>
<dbReference type="PROSITE" id="PS50041">
    <property type="entry name" value="C_TYPE_LECTIN_2"/>
    <property type="match status" value="4"/>
</dbReference>
<name>A0A087XZP7_POEFO</name>
<evidence type="ECO:0000313" key="3">
    <source>
        <dbReference type="Ensembl" id="ENSPFOP00000011250.1"/>
    </source>
</evidence>
<dbReference type="SUPFAM" id="SSF56436">
    <property type="entry name" value="C-type lectin-like"/>
    <property type="match status" value="4"/>
</dbReference>
<sequence length="492" mass="56567">PSSHEYRFVYEPMTWADAQRYCRRMNSDLATIATMEDMKTLNKMAVMNNMVYTSYSYRAWIGLYDDVDSWRWSLSDSGFYRTGEDSFRKWQSGEPNNWMSTERCGMVTGEGLWQDGPCSSARRPVCANITGPGVSFVLVQSEMNWTEAQSFCRKQYSDLASIRNESENQQVQQLVPAGTKVWTGLYRDGWKWSAGSRFSFSYWKSTEPNNNNGNEKCVLATFDALGKWEDWRCDVEKAFICSSKSVVSSPSSHEYRFVYEPMTWADAQRYCRRMNSDLATIATMEDMKTLNKMAVMNNMVYTSYSYRAWIGLYDDVDSWRWSLSDSGFYRTGEDSFRKWQSGEPNNWMSTERCGMVTGEGLWQDGPCSSARRPVCANITGPGVSFVLVQSGMNWTEAQSFCRKQHSDLASIRNESENQQVQQLVPAGTKVWTGLYRDGWKWSAGSRFSFSYWKSTEPNNSNGNEKCVLATFDALGKWEDWRCDVEKAFICSS</sequence>
<dbReference type="STRING" id="48698.ENSPFOP00000011250"/>
<feature type="domain" description="C-type lectin" evidence="2">
    <location>
        <begin position="250"/>
        <end position="376"/>
    </location>
</feature>
<dbReference type="AlphaFoldDB" id="A0A087XZP7"/>
<protein>
    <recommendedName>
        <fullName evidence="2">C-type lectin domain-containing protein</fullName>
    </recommendedName>
</protein>
<dbReference type="InterPro" id="IPR018378">
    <property type="entry name" value="C-type_lectin_CS"/>
</dbReference>
<feature type="domain" description="C-type lectin" evidence="2">
    <location>
        <begin position="131"/>
        <end position="242"/>
    </location>
</feature>
<reference evidence="3" key="2">
    <citation type="submission" date="2025-08" db="UniProtKB">
        <authorList>
            <consortium name="Ensembl"/>
        </authorList>
    </citation>
    <scope>IDENTIFICATION</scope>
</reference>
<dbReference type="EMBL" id="AYCK01022691">
    <property type="status" value="NOT_ANNOTATED_CDS"/>
    <property type="molecule type" value="Genomic_DNA"/>
</dbReference>
<dbReference type="InterPro" id="IPR016187">
    <property type="entry name" value="CTDL_fold"/>
</dbReference>
<feature type="domain" description="C-type lectin" evidence="2">
    <location>
        <begin position="380"/>
        <end position="491"/>
    </location>
</feature>
<dbReference type="Gene3D" id="3.10.100.10">
    <property type="entry name" value="Mannose-Binding Protein A, subunit A"/>
    <property type="match status" value="4"/>
</dbReference>
<reference evidence="3" key="3">
    <citation type="submission" date="2025-09" db="UniProtKB">
        <authorList>
            <consortium name="Ensembl"/>
        </authorList>
    </citation>
    <scope>IDENTIFICATION</scope>
</reference>